<dbReference type="EnsemblMetazoa" id="HelroT182847">
    <property type="protein sequence ID" value="HelroP182847"/>
    <property type="gene ID" value="HelroG182847"/>
</dbReference>
<dbReference type="CTD" id="20208748"/>
<reference evidence="3" key="3">
    <citation type="submission" date="2015-06" db="UniProtKB">
        <authorList>
            <consortium name="EnsemblMetazoa"/>
        </authorList>
    </citation>
    <scope>IDENTIFICATION</scope>
</reference>
<sequence length="138" mass="15006">MGAFYVIVLGLMAISCQNLGGNSKITCADCSKDMTYGDPLPKECFMESPTKTCQLSCQLKLTIIVENLKGGMVKLNRGCTHDLDIRTWIQYVKDSEVVGLMVGDTDKSNCGPAREIFQGKKIEGRGFGGEFGKTLIPS</sequence>
<feature type="chain" id="PRO_5010980663" evidence="1">
    <location>
        <begin position="17"/>
        <end position="138"/>
    </location>
</feature>
<dbReference type="RefSeq" id="XP_009031821.1">
    <property type="nucleotide sequence ID" value="XM_009033573.1"/>
</dbReference>
<dbReference type="GeneID" id="20208748"/>
<proteinExistence type="predicted"/>
<dbReference type="KEGG" id="hro:HELRODRAFT_182847"/>
<dbReference type="EMBL" id="AMQM01008432">
    <property type="status" value="NOT_ANNOTATED_CDS"/>
    <property type="molecule type" value="Genomic_DNA"/>
</dbReference>
<accession>T1FIU9</accession>
<feature type="signal peptide" evidence="1">
    <location>
        <begin position="1"/>
        <end position="16"/>
    </location>
</feature>
<keyword evidence="4" id="KW-1185">Reference proteome</keyword>
<evidence type="ECO:0000313" key="4">
    <source>
        <dbReference type="Proteomes" id="UP000015101"/>
    </source>
</evidence>
<dbReference type="EMBL" id="KB097778">
    <property type="protein sequence ID" value="ESN90056.1"/>
    <property type="molecule type" value="Genomic_DNA"/>
</dbReference>
<evidence type="ECO:0000313" key="3">
    <source>
        <dbReference type="EnsemblMetazoa" id="HelroP182847"/>
    </source>
</evidence>
<reference evidence="2 4" key="2">
    <citation type="journal article" date="2013" name="Nature">
        <title>Insights into bilaterian evolution from three spiralian genomes.</title>
        <authorList>
            <person name="Simakov O."/>
            <person name="Marletaz F."/>
            <person name="Cho S.J."/>
            <person name="Edsinger-Gonzales E."/>
            <person name="Havlak P."/>
            <person name="Hellsten U."/>
            <person name="Kuo D.H."/>
            <person name="Larsson T."/>
            <person name="Lv J."/>
            <person name="Arendt D."/>
            <person name="Savage R."/>
            <person name="Osoegawa K."/>
            <person name="de Jong P."/>
            <person name="Grimwood J."/>
            <person name="Chapman J.A."/>
            <person name="Shapiro H."/>
            <person name="Aerts A."/>
            <person name="Otillar R.P."/>
            <person name="Terry A.Y."/>
            <person name="Boore J.L."/>
            <person name="Grigoriev I.V."/>
            <person name="Lindberg D.R."/>
            <person name="Seaver E.C."/>
            <person name="Weisblat D.A."/>
            <person name="Putnam N.H."/>
            <person name="Rokhsar D.S."/>
        </authorList>
    </citation>
    <scope>NUCLEOTIDE SEQUENCE</scope>
</reference>
<gene>
    <name evidence="3" type="primary">20208748</name>
    <name evidence="2" type="ORF">HELRODRAFT_182847</name>
</gene>
<dbReference type="HOGENOM" id="CLU_1857468_0_0_1"/>
<name>T1FIU9_HELRO</name>
<dbReference type="Proteomes" id="UP000015101">
    <property type="component" value="Unassembled WGS sequence"/>
</dbReference>
<dbReference type="AlphaFoldDB" id="T1FIU9"/>
<keyword evidence="1" id="KW-0732">Signal</keyword>
<organism evidence="3 4">
    <name type="scientific">Helobdella robusta</name>
    <name type="common">Californian leech</name>
    <dbReference type="NCBI Taxonomy" id="6412"/>
    <lineage>
        <taxon>Eukaryota</taxon>
        <taxon>Metazoa</taxon>
        <taxon>Spiralia</taxon>
        <taxon>Lophotrochozoa</taxon>
        <taxon>Annelida</taxon>
        <taxon>Clitellata</taxon>
        <taxon>Hirudinea</taxon>
        <taxon>Rhynchobdellida</taxon>
        <taxon>Glossiphoniidae</taxon>
        <taxon>Helobdella</taxon>
    </lineage>
</organism>
<protein>
    <submittedName>
        <fullName evidence="2 3">Uncharacterized protein</fullName>
    </submittedName>
</protein>
<evidence type="ECO:0000256" key="1">
    <source>
        <dbReference type="SAM" id="SignalP"/>
    </source>
</evidence>
<dbReference type="InParanoid" id="T1FIU9"/>
<reference evidence="4" key="1">
    <citation type="submission" date="2012-12" db="EMBL/GenBank/DDBJ databases">
        <authorList>
            <person name="Hellsten U."/>
            <person name="Grimwood J."/>
            <person name="Chapman J.A."/>
            <person name="Shapiro H."/>
            <person name="Aerts A."/>
            <person name="Otillar R.P."/>
            <person name="Terry A.Y."/>
            <person name="Boore J.L."/>
            <person name="Simakov O."/>
            <person name="Marletaz F."/>
            <person name="Cho S.-J."/>
            <person name="Edsinger-Gonzales E."/>
            <person name="Havlak P."/>
            <person name="Kuo D.-H."/>
            <person name="Larsson T."/>
            <person name="Lv J."/>
            <person name="Arendt D."/>
            <person name="Savage R."/>
            <person name="Osoegawa K."/>
            <person name="de Jong P."/>
            <person name="Lindberg D.R."/>
            <person name="Seaver E.C."/>
            <person name="Weisblat D.A."/>
            <person name="Putnam N.H."/>
            <person name="Grigoriev I.V."/>
            <person name="Rokhsar D.S."/>
        </authorList>
    </citation>
    <scope>NUCLEOTIDE SEQUENCE</scope>
</reference>
<evidence type="ECO:0000313" key="2">
    <source>
        <dbReference type="EMBL" id="ESN90056.1"/>
    </source>
</evidence>